<feature type="region of interest" description="Disordered" evidence="1">
    <location>
        <begin position="217"/>
        <end position="240"/>
    </location>
</feature>
<dbReference type="AlphaFoldDB" id="A0A0A1WHL5"/>
<dbReference type="EMBL" id="GBXI01016424">
    <property type="protein sequence ID" value="JAC97867.1"/>
    <property type="molecule type" value="Transcribed_RNA"/>
</dbReference>
<feature type="compositionally biased region" description="Polar residues" evidence="1">
    <location>
        <begin position="158"/>
        <end position="168"/>
    </location>
</feature>
<feature type="region of interest" description="Disordered" evidence="1">
    <location>
        <begin position="618"/>
        <end position="641"/>
    </location>
</feature>
<gene>
    <name evidence="3" type="primary">prp5_1</name>
    <name evidence="3" type="ORF">g.4870</name>
</gene>
<name>A0A0A1WHL5_ZEUCU</name>
<evidence type="ECO:0000313" key="3">
    <source>
        <dbReference type="EMBL" id="JAC97867.1"/>
    </source>
</evidence>
<reference evidence="3" key="1">
    <citation type="submission" date="2014-11" db="EMBL/GenBank/DDBJ databases">
        <authorList>
            <person name="Geib S."/>
        </authorList>
    </citation>
    <scope>NUCLEOTIDE SEQUENCE</scope>
</reference>
<organism evidence="3">
    <name type="scientific">Zeugodacus cucurbitae</name>
    <name type="common">Melon fruit fly</name>
    <name type="synonym">Bactrocera cucurbitae</name>
    <dbReference type="NCBI Taxonomy" id="28588"/>
    <lineage>
        <taxon>Eukaryota</taxon>
        <taxon>Metazoa</taxon>
        <taxon>Ecdysozoa</taxon>
        <taxon>Arthropoda</taxon>
        <taxon>Hexapoda</taxon>
        <taxon>Insecta</taxon>
        <taxon>Pterygota</taxon>
        <taxon>Neoptera</taxon>
        <taxon>Endopterygota</taxon>
        <taxon>Diptera</taxon>
        <taxon>Brachycera</taxon>
        <taxon>Muscomorpha</taxon>
        <taxon>Tephritoidea</taxon>
        <taxon>Tephritidae</taxon>
        <taxon>Zeugodacus</taxon>
        <taxon>Zeugodacus</taxon>
    </lineage>
</organism>
<keyword evidence="3" id="KW-0547">Nucleotide-binding</keyword>
<feature type="region of interest" description="Disordered" evidence="1">
    <location>
        <begin position="158"/>
        <end position="179"/>
    </location>
</feature>
<proteinExistence type="predicted"/>
<sequence length="697" mass="79215">MGAQKSYILFLFSNVFHLILFMECSSDKVNFEYEYRMPVEKRIRRSLTTICVEIKPSHPQEEPYLMCKGGQLPGFEQRVPYNKNNIYVSNDHNIISTQERNYVPRQPFPYIQNLKSNENSWSKEGENYQNTYLSNRNPYQHSTFDAFKFSNGYTQPTHFNSDTTTSRLNSDRSNQRFSTSLPPILSSVVYRENNETPSSYHNSNKEYLETENANNGAIAQPYGHDQTSNEHFNSYDTQSVESERWNLSQNTDNPADPLQHSEIKTAFLSGVKQLSVVNDAIQNPVRSRDNQYEWDRKKSFENGLELNNFSQSYRKKSFENGLELNNFSQSYRKKSFENGLELNNFSQSYREKQIFNKFNTLPFGDDPVMQQFYNSLYDTPVQPIIHLDAAEGIASQPIFNEINNLNQQYSADRDLNTLRSQSMQEDQCDDFRKEARAVSEAPSNQYCNACPPEMGYTLPPIIITLPCYNPSDSLPCYRSVPPNYNSLRHENFVPQNQYLKHLEPTELAGSSYNPLVTIFQPKLLSHFGLIPRLGALLGSARTILPTLHVPQGIFRGATPIPGTSQPNTLAPQPISMEVPPTMYPNDLGPHIGDAIVAAQLDNNQTTILPTPTAVVPSVGPSTTIKSTEDLENSTEDSSVLQNQSQVGNFTTIKPIAITRASTITDNGNQAGEESTKKMLTIIEKARRLQMRHRLNSN</sequence>
<keyword evidence="2" id="KW-0732">Signal</keyword>
<protein>
    <submittedName>
        <fullName evidence="3">Pre-mRNA-processing ATP-dependent RNA helicase prp5</fullName>
    </submittedName>
</protein>
<dbReference type="GO" id="GO:0004386">
    <property type="term" value="F:helicase activity"/>
    <property type="evidence" value="ECO:0007669"/>
    <property type="project" value="UniProtKB-KW"/>
</dbReference>
<keyword evidence="3" id="KW-0067">ATP-binding</keyword>
<feature type="signal peptide" evidence="2">
    <location>
        <begin position="1"/>
        <end position="26"/>
    </location>
</feature>
<keyword evidence="3" id="KW-0347">Helicase</keyword>
<keyword evidence="3" id="KW-0378">Hydrolase</keyword>
<evidence type="ECO:0000256" key="1">
    <source>
        <dbReference type="SAM" id="MobiDB-lite"/>
    </source>
</evidence>
<feature type="compositionally biased region" description="Polar residues" evidence="1">
    <location>
        <begin position="225"/>
        <end position="240"/>
    </location>
</feature>
<accession>A0A0A1WHL5</accession>
<reference evidence="3" key="2">
    <citation type="journal article" date="2015" name="Gigascience">
        <title>Reconstructing a comprehensive transcriptome assembly of a white-pupal translocated strain of the pest fruit fly Bactrocera cucurbitae.</title>
        <authorList>
            <person name="Sim S.B."/>
            <person name="Calla B."/>
            <person name="Hall B."/>
            <person name="DeRego T."/>
            <person name="Geib S.M."/>
        </authorList>
    </citation>
    <scope>NUCLEOTIDE SEQUENCE</scope>
</reference>
<feature type="chain" id="PRO_5001982261" evidence="2">
    <location>
        <begin position="27"/>
        <end position="697"/>
    </location>
</feature>
<evidence type="ECO:0000256" key="2">
    <source>
        <dbReference type="SAM" id="SignalP"/>
    </source>
</evidence>